<evidence type="ECO:0000256" key="2">
    <source>
        <dbReference type="ARBA" id="ARBA00022478"/>
    </source>
</evidence>
<organism evidence="11 12">
    <name type="scientific">Hepatospora eriocheir</name>
    <dbReference type="NCBI Taxonomy" id="1081669"/>
    <lineage>
        <taxon>Eukaryota</taxon>
        <taxon>Fungi</taxon>
        <taxon>Fungi incertae sedis</taxon>
        <taxon>Microsporidia</taxon>
        <taxon>Hepatosporidae</taxon>
        <taxon>Hepatospora</taxon>
    </lineage>
</organism>
<feature type="binding site" evidence="8">
    <location>
        <position position="24"/>
    </location>
    <ligand>
        <name>Zn(2+)</name>
        <dbReference type="ChEBI" id="CHEBI:29105"/>
        <label>1</label>
    </ligand>
</feature>
<feature type="zinc finger region" description="C4-type" evidence="9">
    <location>
        <begin position="3"/>
        <end position="24"/>
    </location>
</feature>
<dbReference type="SUPFAM" id="SSF57783">
    <property type="entry name" value="Zinc beta-ribbon"/>
    <property type="match status" value="1"/>
</dbReference>
<comment type="caution">
    <text evidence="11">The sequence shown here is derived from an EMBL/GenBank/DDBJ whole genome shotgun (WGS) entry which is preliminary data.</text>
</comment>
<dbReference type="GO" id="GO:0006363">
    <property type="term" value="P:termination of RNA polymerase I transcription"/>
    <property type="evidence" value="ECO:0007669"/>
    <property type="project" value="EnsemblFungi"/>
</dbReference>
<dbReference type="PIRSF" id="PIRSF005586">
    <property type="entry name" value="RNApol_RpoM"/>
    <property type="match status" value="1"/>
</dbReference>
<comment type="subcellular location">
    <subcellularLocation>
        <location evidence="1">Nucleus</location>
        <location evidence="1">Nucleolus</location>
    </subcellularLocation>
</comment>
<sequence>MFCKCGCLISYPKEVDDQLICKRCFNKLTYTDNIIYEKSVFTHNNTIEKKNRNEGIINEICPNCNHNQLSYTTLQLRSADEGQTVFYTCLNCKHKFTINS</sequence>
<dbReference type="PROSITE" id="PS00466">
    <property type="entry name" value="ZF_TFIIS_1"/>
    <property type="match status" value="1"/>
</dbReference>
<evidence type="ECO:0000313" key="11">
    <source>
        <dbReference type="EMBL" id="ORD98598.1"/>
    </source>
</evidence>
<protein>
    <recommendedName>
        <fullName evidence="7">DNA-directed RNA polymerase subunit</fullName>
    </recommendedName>
</protein>
<gene>
    <name evidence="11" type="primary">RPA12</name>
    <name evidence="11" type="ORF">A0H76_2218</name>
</gene>
<dbReference type="AlphaFoldDB" id="A0A1X0QFL6"/>
<keyword evidence="3 8" id="KW-0479">Metal-binding</keyword>
<dbReference type="GO" id="GO:0006361">
    <property type="term" value="P:transcription initiation at RNA polymerase I promoter"/>
    <property type="evidence" value="ECO:0007669"/>
    <property type="project" value="EnsemblFungi"/>
</dbReference>
<dbReference type="GO" id="GO:0005736">
    <property type="term" value="C:RNA polymerase I complex"/>
    <property type="evidence" value="ECO:0007669"/>
    <property type="project" value="EnsemblFungi"/>
</dbReference>
<feature type="binding site" evidence="8">
    <location>
        <position position="89"/>
    </location>
    <ligand>
        <name>Zn(2+)</name>
        <dbReference type="ChEBI" id="CHEBI:29105"/>
        <label>2</label>
    </ligand>
</feature>
<dbReference type="GO" id="GO:0006362">
    <property type="term" value="P:transcription elongation by RNA polymerase I"/>
    <property type="evidence" value="ECO:0007669"/>
    <property type="project" value="EnsemblFungi"/>
</dbReference>
<feature type="binding site" evidence="8">
    <location>
        <position position="21"/>
    </location>
    <ligand>
        <name>Zn(2+)</name>
        <dbReference type="ChEBI" id="CHEBI:29105"/>
        <label>1</label>
    </ligand>
</feature>
<dbReference type="PANTHER" id="PTHR11239">
    <property type="entry name" value="DNA-DIRECTED RNA POLYMERASE"/>
    <property type="match status" value="1"/>
</dbReference>
<dbReference type="Pfam" id="PF01096">
    <property type="entry name" value="Zn_ribbon_TFIIS"/>
    <property type="match status" value="1"/>
</dbReference>
<dbReference type="SMART" id="SM00440">
    <property type="entry name" value="ZnF_C2C2"/>
    <property type="match status" value="1"/>
</dbReference>
<keyword evidence="5 8" id="KW-0862">Zinc</keyword>
<dbReference type="EMBL" id="LTAI01000565">
    <property type="protein sequence ID" value="ORD98598.1"/>
    <property type="molecule type" value="Genomic_DNA"/>
</dbReference>
<accession>A0A1X0QFL6</accession>
<dbReference type="PROSITE" id="PS51133">
    <property type="entry name" value="ZF_TFIIS_2"/>
    <property type="match status" value="1"/>
</dbReference>
<keyword evidence="6 7" id="KW-0539">Nucleus</keyword>
<evidence type="ECO:0000256" key="1">
    <source>
        <dbReference type="ARBA" id="ARBA00004604"/>
    </source>
</evidence>
<dbReference type="VEuPathDB" id="MicrosporidiaDB:A0H76_2218"/>
<feature type="binding site" evidence="8">
    <location>
        <position position="5"/>
    </location>
    <ligand>
        <name>Zn(2+)</name>
        <dbReference type="ChEBI" id="CHEBI:29105"/>
        <label>1</label>
    </ligand>
</feature>
<evidence type="ECO:0000256" key="6">
    <source>
        <dbReference type="ARBA" id="ARBA00023242"/>
    </source>
</evidence>
<evidence type="ECO:0000256" key="3">
    <source>
        <dbReference type="ARBA" id="ARBA00022723"/>
    </source>
</evidence>
<dbReference type="GO" id="GO:0008270">
    <property type="term" value="F:zinc ion binding"/>
    <property type="evidence" value="ECO:0007669"/>
    <property type="project" value="UniProtKB-KW"/>
</dbReference>
<comment type="function">
    <text evidence="7">DNA-dependent RNA polymerase catalyzes the transcription of DNA into RNA using the four ribonucleoside triphosphates as substrates.</text>
</comment>
<evidence type="ECO:0000256" key="5">
    <source>
        <dbReference type="ARBA" id="ARBA00022833"/>
    </source>
</evidence>
<keyword evidence="7" id="KW-0804">Transcription</keyword>
<dbReference type="Gene3D" id="2.20.25.10">
    <property type="match status" value="1"/>
</dbReference>
<evidence type="ECO:0000256" key="4">
    <source>
        <dbReference type="ARBA" id="ARBA00022771"/>
    </source>
</evidence>
<name>A0A1X0QFL6_9MICR</name>
<dbReference type="CDD" id="cd10507">
    <property type="entry name" value="Zn-ribbon_RPA12"/>
    <property type="match status" value="1"/>
</dbReference>
<dbReference type="Proteomes" id="UP000192501">
    <property type="component" value="Unassembled WGS sequence"/>
</dbReference>
<dbReference type="InterPro" id="IPR034004">
    <property type="entry name" value="Zn_ribbon_RPA12_C"/>
</dbReference>
<dbReference type="VEuPathDB" id="MicrosporidiaDB:HERIO_1409"/>
<dbReference type="InterPro" id="IPR001222">
    <property type="entry name" value="Znf_TFIIS"/>
</dbReference>
<feature type="binding site" evidence="8">
    <location>
        <position position="3"/>
    </location>
    <ligand>
        <name>Zn(2+)</name>
        <dbReference type="ChEBI" id="CHEBI:29105"/>
        <label>1</label>
    </ligand>
</feature>
<comment type="similarity">
    <text evidence="7">Belongs to the archaeal rpoM/eukaryotic RPA12/RPB9/RPC11 RNA polymerase family.</text>
</comment>
<dbReference type="GO" id="GO:0003899">
    <property type="term" value="F:DNA-directed RNA polymerase activity"/>
    <property type="evidence" value="ECO:0007669"/>
    <property type="project" value="EnsemblFungi"/>
</dbReference>
<evidence type="ECO:0000256" key="7">
    <source>
        <dbReference type="PIRNR" id="PIRNR005586"/>
    </source>
</evidence>
<dbReference type="GO" id="GO:0003676">
    <property type="term" value="F:nucleic acid binding"/>
    <property type="evidence" value="ECO:0007669"/>
    <property type="project" value="InterPro"/>
</dbReference>
<reference evidence="11 12" key="1">
    <citation type="journal article" date="2017" name="Environ. Microbiol.">
        <title>Decay of the glycolytic pathway and adaptation to intranuclear parasitism within Enterocytozoonidae microsporidia.</title>
        <authorList>
            <person name="Wiredu Boakye D."/>
            <person name="Jaroenlak P."/>
            <person name="Prachumwat A."/>
            <person name="Williams T.A."/>
            <person name="Bateman K.S."/>
            <person name="Itsathitphaisarn O."/>
            <person name="Sritunyalucksana K."/>
            <person name="Paszkiewicz K.H."/>
            <person name="Moore K.A."/>
            <person name="Stentiford G.D."/>
            <person name="Williams B.A."/>
        </authorList>
    </citation>
    <scope>NUCLEOTIDE SEQUENCE [LARGE SCALE GENOMIC DNA]</scope>
    <source>
        <strain evidence="12">canceri</strain>
    </source>
</reference>
<evidence type="ECO:0000259" key="10">
    <source>
        <dbReference type="PROSITE" id="PS51133"/>
    </source>
</evidence>
<proteinExistence type="inferred from homology"/>
<dbReference type="GO" id="GO:0000122">
    <property type="term" value="P:negative regulation of transcription by RNA polymerase II"/>
    <property type="evidence" value="ECO:0007669"/>
    <property type="project" value="EnsemblFungi"/>
</dbReference>
<dbReference type="PANTHER" id="PTHR11239:SF14">
    <property type="entry name" value="DNA-DIRECTED RNA POLYMERASE I SUBUNIT RPA12"/>
    <property type="match status" value="1"/>
</dbReference>
<evidence type="ECO:0000256" key="9">
    <source>
        <dbReference type="PIRSR" id="PIRSR005586-2"/>
    </source>
</evidence>
<feature type="binding site" evidence="8">
    <location>
        <position position="61"/>
    </location>
    <ligand>
        <name>Zn(2+)</name>
        <dbReference type="ChEBI" id="CHEBI:29105"/>
        <label>2</label>
    </ligand>
</feature>
<evidence type="ECO:0000313" key="12">
    <source>
        <dbReference type="Proteomes" id="UP000192501"/>
    </source>
</evidence>
<evidence type="ECO:0000256" key="8">
    <source>
        <dbReference type="PIRSR" id="PIRSR005586-1"/>
    </source>
</evidence>
<keyword evidence="4 9" id="KW-0863">Zinc-finger</keyword>
<keyword evidence="2 7" id="KW-0240">DNA-directed RNA polymerase</keyword>
<feature type="binding site" evidence="8">
    <location>
        <position position="92"/>
    </location>
    <ligand>
        <name>Zn(2+)</name>
        <dbReference type="ChEBI" id="CHEBI:29105"/>
        <label>2</label>
    </ligand>
</feature>
<feature type="binding site" evidence="8">
    <location>
        <position position="64"/>
    </location>
    <ligand>
        <name>Zn(2+)</name>
        <dbReference type="ChEBI" id="CHEBI:29105"/>
        <label>2</label>
    </ligand>
</feature>
<dbReference type="GO" id="GO:0061629">
    <property type="term" value="F:RNA polymerase II-specific DNA-binding transcription factor binding"/>
    <property type="evidence" value="ECO:0007669"/>
    <property type="project" value="EnsemblFungi"/>
</dbReference>
<dbReference type="InterPro" id="IPR012164">
    <property type="entry name" value="Rpa12/Rpb9/Rpc10/TFS"/>
</dbReference>
<feature type="domain" description="TFIIS-type" evidence="10">
    <location>
        <begin position="57"/>
        <end position="97"/>
    </location>
</feature>